<dbReference type="AlphaFoldDB" id="I5AXF2"/>
<keyword evidence="9" id="KW-0812">Transmembrane</keyword>
<evidence type="ECO:0000256" key="5">
    <source>
        <dbReference type="ARBA" id="ARBA00022777"/>
    </source>
</evidence>
<keyword evidence="9" id="KW-0472">Membrane</keyword>
<evidence type="ECO:0000313" key="12">
    <source>
        <dbReference type="Proteomes" id="UP000005753"/>
    </source>
</evidence>
<keyword evidence="6" id="KW-0067">ATP-binding</keyword>
<dbReference type="Gene3D" id="3.30.200.20">
    <property type="entry name" value="Phosphorylase Kinase, domain 1"/>
    <property type="match status" value="1"/>
</dbReference>
<dbReference type="Proteomes" id="UP000005753">
    <property type="component" value="Chromosome"/>
</dbReference>
<dbReference type="GO" id="GO:0005737">
    <property type="term" value="C:cytoplasm"/>
    <property type="evidence" value="ECO:0007669"/>
    <property type="project" value="TreeGrafter"/>
</dbReference>
<dbReference type="SUPFAM" id="SSF56112">
    <property type="entry name" value="Protein kinase-like (PK-like)"/>
    <property type="match status" value="1"/>
</dbReference>
<accession>I5AXF2</accession>
<dbReference type="PROSITE" id="PS00109">
    <property type="entry name" value="PROTEIN_KINASE_TYR"/>
    <property type="match status" value="1"/>
</dbReference>
<evidence type="ECO:0000256" key="7">
    <source>
        <dbReference type="ARBA" id="ARBA00047899"/>
    </source>
</evidence>
<organism evidence="11 12">
    <name type="scientific">Eubacterium cellulosolvens (strain ATCC 43171 / JCM 9499 / 6)</name>
    <name type="common">Cillobacterium cellulosolvens</name>
    <dbReference type="NCBI Taxonomy" id="633697"/>
    <lineage>
        <taxon>Bacteria</taxon>
        <taxon>Bacillati</taxon>
        <taxon>Bacillota</taxon>
        <taxon>Clostridia</taxon>
        <taxon>Eubacteriales</taxon>
        <taxon>Eubacteriaceae</taxon>
        <taxon>Eubacterium</taxon>
    </lineage>
</organism>
<protein>
    <recommendedName>
        <fullName evidence="1">non-specific serine/threonine protein kinase</fullName>
        <ecNumber evidence="1">2.7.11.1</ecNumber>
    </recommendedName>
</protein>
<sequence>MIICKHCHKEFDENVAMGVCPACGTVYEEEETIGEVGGTMSIWDDPISEGNQVIESDPFQNDTSKKEKEDPRWLQKGVMLKNRYMVEKVIGAGGFGITYKVLDKKTNTHKALKEYFQQGVVNRIPGTTEILVSTPKRREEFEYGRARLLNEAQIVAKFQSSSIVRVEDYFEENNTAYMIMEYLDYTTLEDFMIQNKRPLTSDEAINIGVKLCDALEELHEKGVIHRDISPDNIFINPEGKVKIIDFGSARLSKEDTDDRLIVLKPGFAPPEQYEKIDPKNDKQQAWTDIYALGATLYLALTGIVPAEASDRKADFDNNQDRVCYPHEINQNIPEFLSNTIMTAMAINIHERFKNATELKQALLQERKVHPVEVARKNKKIKRAIGIAACFVAVMLAVLGGVRWFGVKREQAVLKSASISFWYVLDGSEDVQKQKTDAMNDIVEQIRQSDRFSEVKIDVKAIPKAEYAAELNKAEKEGKMPSVFESPEEKATYMKDASPVKKVVDLISADDCYFIKDYRKVYEEGKRIPTGFKIPVVYINLRTISDRADKIKIEKLEDLYALDKGEMANKPVILNKADTDLFKESFSDFEDYADTFSSEDVQTFLDGDAAALLSDTDDYLRVRSSLPGYFAMIPISTSRVTCSFENYWSLADGQSENQRAASQEVLAYLLSNYAQDRLYLQTDNGGLPIDKAGLEAYSDVRHAFSGVLKKKDSITFKEDR</sequence>
<evidence type="ECO:0000256" key="1">
    <source>
        <dbReference type="ARBA" id="ARBA00012513"/>
    </source>
</evidence>
<dbReference type="InterPro" id="IPR053235">
    <property type="entry name" value="Ser_Thr_kinase"/>
</dbReference>
<feature type="domain" description="Protein kinase" evidence="10">
    <location>
        <begin position="84"/>
        <end position="363"/>
    </location>
</feature>
<keyword evidence="2 11" id="KW-0723">Serine/threonine-protein kinase</keyword>
<dbReference type="GO" id="GO:0005524">
    <property type="term" value="F:ATP binding"/>
    <property type="evidence" value="ECO:0007669"/>
    <property type="project" value="UniProtKB-KW"/>
</dbReference>
<dbReference type="STRING" id="633697.EubceDRAFT1_2775"/>
<keyword evidence="9" id="KW-1133">Transmembrane helix</keyword>
<evidence type="ECO:0000256" key="2">
    <source>
        <dbReference type="ARBA" id="ARBA00022527"/>
    </source>
</evidence>
<keyword evidence="5 11" id="KW-0418">Kinase</keyword>
<dbReference type="eggNOG" id="COG0515">
    <property type="taxonomic scope" value="Bacteria"/>
</dbReference>
<dbReference type="HOGENOM" id="CLU_020574_0_0_9"/>
<dbReference type="InterPro" id="IPR011009">
    <property type="entry name" value="Kinase-like_dom_sf"/>
</dbReference>
<evidence type="ECO:0000256" key="6">
    <source>
        <dbReference type="ARBA" id="ARBA00022840"/>
    </source>
</evidence>
<comment type="catalytic activity">
    <reaction evidence="7">
        <text>L-threonyl-[protein] + ATP = O-phospho-L-threonyl-[protein] + ADP + H(+)</text>
        <dbReference type="Rhea" id="RHEA:46608"/>
        <dbReference type="Rhea" id="RHEA-COMP:11060"/>
        <dbReference type="Rhea" id="RHEA-COMP:11605"/>
        <dbReference type="ChEBI" id="CHEBI:15378"/>
        <dbReference type="ChEBI" id="CHEBI:30013"/>
        <dbReference type="ChEBI" id="CHEBI:30616"/>
        <dbReference type="ChEBI" id="CHEBI:61977"/>
        <dbReference type="ChEBI" id="CHEBI:456216"/>
        <dbReference type="EC" id="2.7.11.1"/>
    </reaction>
</comment>
<reference evidence="11 12" key="1">
    <citation type="submission" date="2010-08" db="EMBL/GenBank/DDBJ databases">
        <authorList>
            <consortium name="US DOE Joint Genome Institute (JGI-PGF)"/>
            <person name="Lucas S."/>
            <person name="Copeland A."/>
            <person name="Lapidus A."/>
            <person name="Cheng J.-F."/>
            <person name="Bruce D."/>
            <person name="Goodwin L."/>
            <person name="Pitluck S."/>
            <person name="Land M.L."/>
            <person name="Hauser L."/>
            <person name="Chang Y.-J."/>
            <person name="Anderson I.J."/>
            <person name="Johnson E."/>
            <person name="Mulhopadhyay B."/>
            <person name="Kyrpides N."/>
            <person name="Woyke T.J."/>
        </authorList>
    </citation>
    <scope>NUCLEOTIDE SEQUENCE [LARGE SCALE GENOMIC DNA]</scope>
    <source>
        <strain evidence="11 12">6</strain>
    </source>
</reference>
<dbReference type="OrthoDB" id="9788659at2"/>
<comment type="catalytic activity">
    <reaction evidence="8">
        <text>L-seryl-[protein] + ATP = O-phospho-L-seryl-[protein] + ADP + H(+)</text>
        <dbReference type="Rhea" id="RHEA:17989"/>
        <dbReference type="Rhea" id="RHEA-COMP:9863"/>
        <dbReference type="Rhea" id="RHEA-COMP:11604"/>
        <dbReference type="ChEBI" id="CHEBI:15378"/>
        <dbReference type="ChEBI" id="CHEBI:29999"/>
        <dbReference type="ChEBI" id="CHEBI:30616"/>
        <dbReference type="ChEBI" id="CHEBI:83421"/>
        <dbReference type="ChEBI" id="CHEBI:456216"/>
        <dbReference type="EC" id="2.7.11.1"/>
    </reaction>
</comment>
<dbReference type="InterPro" id="IPR008266">
    <property type="entry name" value="Tyr_kinase_AS"/>
</dbReference>
<keyword evidence="12" id="KW-1185">Reference proteome</keyword>
<evidence type="ECO:0000256" key="4">
    <source>
        <dbReference type="ARBA" id="ARBA00022741"/>
    </source>
</evidence>
<evidence type="ECO:0000256" key="8">
    <source>
        <dbReference type="ARBA" id="ARBA00048679"/>
    </source>
</evidence>
<dbReference type="InterPro" id="IPR000719">
    <property type="entry name" value="Prot_kinase_dom"/>
</dbReference>
<dbReference type="PANTHER" id="PTHR24361:SF433">
    <property type="entry name" value="PROTEIN KINASE DOMAIN-CONTAINING PROTEIN"/>
    <property type="match status" value="1"/>
</dbReference>
<keyword evidence="4" id="KW-0547">Nucleotide-binding</keyword>
<proteinExistence type="predicted"/>
<dbReference type="CDD" id="cd14014">
    <property type="entry name" value="STKc_PknB_like"/>
    <property type="match status" value="1"/>
</dbReference>
<dbReference type="PANTHER" id="PTHR24361">
    <property type="entry name" value="MITOGEN-ACTIVATED KINASE KINASE KINASE"/>
    <property type="match status" value="1"/>
</dbReference>
<gene>
    <name evidence="11" type="ORF">EubceDRAFT1_2775</name>
</gene>
<evidence type="ECO:0000259" key="10">
    <source>
        <dbReference type="PROSITE" id="PS50011"/>
    </source>
</evidence>
<keyword evidence="3" id="KW-0808">Transferase</keyword>
<dbReference type="EMBL" id="CM001487">
    <property type="protein sequence ID" value="EIM58475.1"/>
    <property type="molecule type" value="Genomic_DNA"/>
</dbReference>
<dbReference type="EC" id="2.7.11.1" evidence="1"/>
<reference evidence="11 12" key="2">
    <citation type="submission" date="2012-02" db="EMBL/GenBank/DDBJ databases">
        <title>Improved High-Quality Draft sequence of Eubacterium cellulosolvens 6.</title>
        <authorList>
            <consortium name="US DOE Joint Genome Institute"/>
            <person name="Lucas S."/>
            <person name="Han J."/>
            <person name="Lapidus A."/>
            <person name="Cheng J.-F."/>
            <person name="Goodwin L."/>
            <person name="Pitluck S."/>
            <person name="Peters L."/>
            <person name="Mikhailova N."/>
            <person name="Gu W."/>
            <person name="Detter J.C."/>
            <person name="Han C."/>
            <person name="Tapia R."/>
            <person name="Land M."/>
            <person name="Hauser L."/>
            <person name="Kyrpides N."/>
            <person name="Ivanova N."/>
            <person name="Pagani I."/>
            <person name="Johnson E."/>
            <person name="Mukhopadhyay B."/>
            <person name="Anderson I."/>
            <person name="Woyke T."/>
        </authorList>
    </citation>
    <scope>NUCLEOTIDE SEQUENCE [LARGE SCALE GENOMIC DNA]</scope>
    <source>
        <strain evidence="11 12">6</strain>
    </source>
</reference>
<evidence type="ECO:0000256" key="3">
    <source>
        <dbReference type="ARBA" id="ARBA00022679"/>
    </source>
</evidence>
<name>I5AXF2_EUBC6</name>
<dbReference type="Pfam" id="PF00069">
    <property type="entry name" value="Pkinase"/>
    <property type="match status" value="1"/>
</dbReference>
<dbReference type="Gene3D" id="1.10.510.10">
    <property type="entry name" value="Transferase(Phosphotransferase) domain 1"/>
    <property type="match status" value="1"/>
</dbReference>
<dbReference type="PROSITE" id="PS50011">
    <property type="entry name" value="PROTEIN_KINASE_DOM"/>
    <property type="match status" value="1"/>
</dbReference>
<feature type="transmembrane region" description="Helical" evidence="9">
    <location>
        <begin position="383"/>
        <end position="405"/>
    </location>
</feature>
<dbReference type="GO" id="GO:0004674">
    <property type="term" value="F:protein serine/threonine kinase activity"/>
    <property type="evidence" value="ECO:0007669"/>
    <property type="project" value="UniProtKB-KW"/>
</dbReference>
<evidence type="ECO:0000313" key="11">
    <source>
        <dbReference type="EMBL" id="EIM58475.1"/>
    </source>
</evidence>
<evidence type="ECO:0000256" key="9">
    <source>
        <dbReference type="SAM" id="Phobius"/>
    </source>
</evidence>